<dbReference type="InterPro" id="IPR050386">
    <property type="entry name" value="Glycosyl_hydrolase_5"/>
</dbReference>
<dbReference type="SUPFAM" id="SSF51445">
    <property type="entry name" value="(Trans)glycosidases"/>
    <property type="match status" value="1"/>
</dbReference>
<gene>
    <name evidence="6" type="ORF">ACFQS8_00880</name>
</gene>
<evidence type="ECO:0000313" key="6">
    <source>
        <dbReference type="EMBL" id="MFC7290156.1"/>
    </source>
</evidence>
<keyword evidence="7" id="KW-1185">Reference proteome</keyword>
<keyword evidence="2 4" id="KW-0378">Hydrolase</keyword>
<dbReference type="InterPro" id="IPR001547">
    <property type="entry name" value="Glyco_hydro_5"/>
</dbReference>
<accession>A0ABW2IGT3</accession>
<dbReference type="GO" id="GO:0016798">
    <property type="term" value="F:hydrolase activity, acting on glycosyl bonds"/>
    <property type="evidence" value="ECO:0007669"/>
    <property type="project" value="UniProtKB-KW"/>
</dbReference>
<dbReference type="RefSeq" id="WP_382164808.1">
    <property type="nucleotide sequence ID" value="NZ_JBHTBR010000002.1"/>
</dbReference>
<comment type="caution">
    <text evidence="6">The sequence shown here is derived from an EMBL/GenBank/DDBJ whole genome shotgun (WGS) entry which is preliminary data.</text>
</comment>
<keyword evidence="3 4" id="KW-0326">Glycosidase</keyword>
<dbReference type="PANTHER" id="PTHR31297:SF17">
    <property type="entry name" value="ENDOGLUCANASE"/>
    <property type="match status" value="1"/>
</dbReference>
<evidence type="ECO:0000256" key="3">
    <source>
        <dbReference type="ARBA" id="ARBA00023295"/>
    </source>
</evidence>
<dbReference type="EMBL" id="JBHTBR010000002">
    <property type="protein sequence ID" value="MFC7290156.1"/>
    <property type="molecule type" value="Genomic_DNA"/>
</dbReference>
<keyword evidence="1" id="KW-0732">Signal</keyword>
<evidence type="ECO:0000313" key="7">
    <source>
        <dbReference type="Proteomes" id="UP001596492"/>
    </source>
</evidence>
<sequence length="346" mass="39117">MNMKLALMSALSLGALIVGGGYYVLKGYSEPDTNSYIQTSIPEGPVDRCINLGNALDAPNEGDWTYRIEDEHLKAIADAGFQSVRVPVRWSAHADDAPPYEIDPKFMDRVVHVVDEAIAHDLKVVLNVHHYLEIMEDPNAHVERLEGMWGQIARRFAGRGDKIVFELLNEATENLTNTKLEKINAALVVKVRNIVGAEPWIMVGGDNWGNFDGIKNARIPDDPRLILTFHDYSPFEFTHQGATFTEQEFPTGKVWGSEKERDDALQLFEDARELGIKRQVPIFLGEFGVINTVPQDERVKWTEAYRKAAEENGIGWCLWDFGAAFSIYDTQTERWEKPLLDALLKE</sequence>
<dbReference type="Gene3D" id="3.20.20.80">
    <property type="entry name" value="Glycosidases"/>
    <property type="match status" value="1"/>
</dbReference>
<feature type="domain" description="Glycoside hydrolase family 5" evidence="5">
    <location>
        <begin position="68"/>
        <end position="323"/>
    </location>
</feature>
<evidence type="ECO:0000256" key="1">
    <source>
        <dbReference type="ARBA" id="ARBA00022729"/>
    </source>
</evidence>
<evidence type="ECO:0000256" key="2">
    <source>
        <dbReference type="ARBA" id="ARBA00022801"/>
    </source>
</evidence>
<dbReference type="Proteomes" id="UP001596492">
    <property type="component" value="Unassembled WGS sequence"/>
</dbReference>
<dbReference type="InterPro" id="IPR017853">
    <property type="entry name" value="GH"/>
</dbReference>
<evidence type="ECO:0000256" key="4">
    <source>
        <dbReference type="RuleBase" id="RU361153"/>
    </source>
</evidence>
<protein>
    <submittedName>
        <fullName evidence="6">Glycoside hydrolase family 5 protein</fullName>
        <ecNumber evidence="6">3.2.1.-</ecNumber>
    </submittedName>
</protein>
<dbReference type="EC" id="3.2.1.-" evidence="6"/>
<dbReference type="Pfam" id="PF00150">
    <property type="entry name" value="Cellulase"/>
    <property type="match status" value="1"/>
</dbReference>
<reference evidence="7" key="1">
    <citation type="journal article" date="2019" name="Int. J. Syst. Evol. Microbiol.">
        <title>The Global Catalogue of Microorganisms (GCM) 10K type strain sequencing project: providing services to taxonomists for standard genome sequencing and annotation.</title>
        <authorList>
            <consortium name="The Broad Institute Genomics Platform"/>
            <consortium name="The Broad Institute Genome Sequencing Center for Infectious Disease"/>
            <person name="Wu L."/>
            <person name="Ma J."/>
        </authorList>
    </citation>
    <scope>NUCLEOTIDE SEQUENCE [LARGE SCALE GENOMIC DNA]</scope>
    <source>
        <strain evidence="7">CCUG 51308</strain>
    </source>
</reference>
<organism evidence="6 7">
    <name type="scientific">Hirschia litorea</name>
    <dbReference type="NCBI Taxonomy" id="1199156"/>
    <lineage>
        <taxon>Bacteria</taxon>
        <taxon>Pseudomonadati</taxon>
        <taxon>Pseudomonadota</taxon>
        <taxon>Alphaproteobacteria</taxon>
        <taxon>Hyphomonadales</taxon>
        <taxon>Hyphomonadaceae</taxon>
        <taxon>Hirschia</taxon>
    </lineage>
</organism>
<comment type="similarity">
    <text evidence="4">Belongs to the glycosyl hydrolase 5 (cellulase A) family.</text>
</comment>
<evidence type="ECO:0000259" key="5">
    <source>
        <dbReference type="Pfam" id="PF00150"/>
    </source>
</evidence>
<name>A0ABW2IGT3_9PROT</name>
<proteinExistence type="inferred from homology"/>
<dbReference type="PANTHER" id="PTHR31297">
    <property type="entry name" value="GLUCAN ENDO-1,6-BETA-GLUCOSIDASE B"/>
    <property type="match status" value="1"/>
</dbReference>